<accession>A0ABR3PQK6</accession>
<protein>
    <submittedName>
        <fullName evidence="2">Uncharacterized protein</fullName>
    </submittedName>
</protein>
<dbReference type="GeneID" id="95975535"/>
<dbReference type="EMBL" id="JBFMKM010000001">
    <property type="protein sequence ID" value="KAL1311738.1"/>
    <property type="molecule type" value="Genomic_DNA"/>
</dbReference>
<feature type="compositionally biased region" description="Basic and acidic residues" evidence="1">
    <location>
        <begin position="7"/>
        <end position="16"/>
    </location>
</feature>
<keyword evidence="3" id="KW-1185">Reference proteome</keyword>
<name>A0ABR3PQK6_9PEZI</name>
<evidence type="ECO:0000313" key="2">
    <source>
        <dbReference type="EMBL" id="KAL1311738.1"/>
    </source>
</evidence>
<dbReference type="Proteomes" id="UP001562354">
    <property type="component" value="Unassembled WGS sequence"/>
</dbReference>
<feature type="region of interest" description="Disordered" evidence="1">
    <location>
        <begin position="87"/>
        <end position="179"/>
    </location>
</feature>
<evidence type="ECO:0000256" key="1">
    <source>
        <dbReference type="SAM" id="MobiDB-lite"/>
    </source>
</evidence>
<evidence type="ECO:0000313" key="3">
    <source>
        <dbReference type="Proteomes" id="UP001562354"/>
    </source>
</evidence>
<gene>
    <name evidence="2" type="ORF">AAFC00_001832</name>
</gene>
<feature type="compositionally biased region" description="Low complexity" evidence="1">
    <location>
        <begin position="138"/>
        <end position="149"/>
    </location>
</feature>
<feature type="compositionally biased region" description="Basic and acidic residues" evidence="1">
    <location>
        <begin position="92"/>
        <end position="103"/>
    </location>
</feature>
<feature type="region of interest" description="Disordered" evidence="1">
    <location>
        <begin position="1"/>
        <end position="68"/>
    </location>
</feature>
<reference evidence="2 3" key="1">
    <citation type="submission" date="2024-07" db="EMBL/GenBank/DDBJ databases">
        <title>Draft sequence of the Neodothiora populina.</title>
        <authorList>
            <person name="Drown D.D."/>
            <person name="Schuette U.S."/>
            <person name="Buechlein A.B."/>
            <person name="Rusch D.R."/>
            <person name="Winton L.W."/>
            <person name="Adams G.A."/>
        </authorList>
    </citation>
    <scope>NUCLEOTIDE SEQUENCE [LARGE SCALE GENOMIC DNA]</scope>
    <source>
        <strain evidence="2 3">CPC 39397</strain>
    </source>
</reference>
<dbReference type="RefSeq" id="XP_069204587.1">
    <property type="nucleotide sequence ID" value="XM_069347952.1"/>
</dbReference>
<feature type="compositionally biased region" description="Low complexity" evidence="1">
    <location>
        <begin position="22"/>
        <end position="61"/>
    </location>
</feature>
<comment type="caution">
    <text evidence="2">The sequence shown here is derived from an EMBL/GenBank/DDBJ whole genome shotgun (WGS) entry which is preliminary data.</text>
</comment>
<sequence length="355" mass="38482">MGSNASKTRDTADAPSRRSLKSRSSLNLLRRTRTSSNATTASSAFPSTSATAGASTLANTSCSNSNFSPVEVSQYTPAMLDQRFSSSTSDIISKDPDLKRDMDLPTTPTITPVRLSTSAHPERSNTSTPESEGSRSGTPALSLTPRTLLPRPPMLPEDSPTKYGLHRKGRTPSPDRTLTAAQRKKMTGPSLFAHSVLQLRAHCGLIGQVSRQQSFSRSTPCLLLNTEETGGFRNTLPARSARPLTGHSFHDFLSRAGNDVKSHYNVARALPIQPCQRECYRYHDAWHATAKPRHNVYNPVSCAVCHEYGAPSEGHDTAGDDFRRCDWCWLIVCGKCHEAFVSGGLSAMMSGQSGA</sequence>
<feature type="compositionally biased region" description="Polar residues" evidence="1">
    <location>
        <begin position="106"/>
        <end position="137"/>
    </location>
</feature>
<proteinExistence type="predicted"/>
<organism evidence="2 3">
    <name type="scientific">Neodothiora populina</name>
    <dbReference type="NCBI Taxonomy" id="2781224"/>
    <lineage>
        <taxon>Eukaryota</taxon>
        <taxon>Fungi</taxon>
        <taxon>Dikarya</taxon>
        <taxon>Ascomycota</taxon>
        <taxon>Pezizomycotina</taxon>
        <taxon>Dothideomycetes</taxon>
        <taxon>Dothideomycetidae</taxon>
        <taxon>Dothideales</taxon>
        <taxon>Dothioraceae</taxon>
        <taxon>Neodothiora</taxon>
    </lineage>
</organism>